<evidence type="ECO:0000256" key="3">
    <source>
        <dbReference type="ARBA" id="ARBA00022691"/>
    </source>
</evidence>
<reference evidence="5 6" key="1">
    <citation type="journal article" date="2019" name="Mol. Biol. Evol.">
        <title>Blast fungal genomes show frequent chromosomal changes, gene gains and losses, and effector gene turnover.</title>
        <authorList>
            <person name="Gomez Luciano L.B."/>
            <person name="Jason Tsai I."/>
            <person name="Chuma I."/>
            <person name="Tosa Y."/>
            <person name="Chen Y.H."/>
            <person name="Li J.Y."/>
            <person name="Li M.Y."/>
            <person name="Jade Lu M.Y."/>
            <person name="Nakayashiki H."/>
            <person name="Li W.H."/>
        </authorList>
    </citation>
    <scope>NUCLEOTIDE SEQUENCE [LARGE SCALE GENOMIC DNA]</scope>
    <source>
        <strain evidence="5 6">NI907</strain>
    </source>
</reference>
<keyword evidence="2" id="KW-0808">Transferase</keyword>
<dbReference type="GO" id="GO:0008171">
    <property type="term" value="F:O-methyltransferase activity"/>
    <property type="evidence" value="ECO:0007669"/>
    <property type="project" value="InterPro"/>
</dbReference>
<evidence type="ECO:0008006" key="7">
    <source>
        <dbReference type="Google" id="ProtNLM"/>
    </source>
</evidence>
<dbReference type="GeneID" id="41966396"/>
<dbReference type="PANTHER" id="PTHR43167:SF1">
    <property type="entry name" value="PUTATIVE (AFU_ORTHOLOGUE AFUA_6G01830)-RELATED"/>
    <property type="match status" value="1"/>
</dbReference>
<name>A0A6P8ANE2_PYRGI</name>
<accession>A0A6P8ANE2</accession>
<dbReference type="SUPFAM" id="SSF53335">
    <property type="entry name" value="S-adenosyl-L-methionine-dependent methyltransferases"/>
    <property type="match status" value="1"/>
</dbReference>
<evidence type="ECO:0000256" key="4">
    <source>
        <dbReference type="ARBA" id="ARBA00023453"/>
    </source>
</evidence>
<keyword evidence="3" id="KW-0949">S-adenosyl-L-methionine</keyword>
<dbReference type="CDD" id="cd02440">
    <property type="entry name" value="AdoMet_MTases"/>
    <property type="match status" value="1"/>
</dbReference>
<dbReference type="PROSITE" id="PS51682">
    <property type="entry name" value="SAM_OMT_I"/>
    <property type="match status" value="1"/>
</dbReference>
<evidence type="ECO:0000256" key="1">
    <source>
        <dbReference type="ARBA" id="ARBA00022603"/>
    </source>
</evidence>
<dbReference type="KEGG" id="pgri:PgNI_11525"/>
<evidence type="ECO:0000313" key="6">
    <source>
        <dbReference type="RefSeq" id="XP_030976407.1"/>
    </source>
</evidence>
<dbReference type="InterPro" id="IPR029063">
    <property type="entry name" value="SAM-dependent_MTases_sf"/>
</dbReference>
<dbReference type="Proteomes" id="UP000515153">
    <property type="component" value="Chromosome V"/>
</dbReference>
<dbReference type="AlphaFoldDB" id="A0A6P8ANE2"/>
<sequence>MYSTNPDLEKALSSITGSNRALNTLARLHEEALAEPPFISTDARASETETRDEALRRHTRELFVALDPDKAALVYLLARGSGARYVVEAGTSFGVSTIWLALAVGQNAAGDVGDARVIATENEPEKAARARENWAAAGEDEVARWIELREGDILETLKEGLPQVDLLLLDIWTPLALPTLKLVQPKMKKGSMIIVDNIEDAKSGYRDLLEYIDQPDSGFNMTVLPYNGGLGLLVYTGSR</sequence>
<dbReference type="InterPro" id="IPR002935">
    <property type="entry name" value="SAM_O-MeTrfase"/>
</dbReference>
<proteinExistence type="inferred from homology"/>
<gene>
    <name evidence="6" type="ORF">PgNI_11525</name>
</gene>
<keyword evidence="5" id="KW-1185">Reference proteome</keyword>
<comment type="similarity">
    <text evidence="4">Belongs to the class I-like SAM-binding methyltransferase superfamily. Cation-dependent O-methyltransferase family.</text>
</comment>
<evidence type="ECO:0000256" key="2">
    <source>
        <dbReference type="ARBA" id="ARBA00022679"/>
    </source>
</evidence>
<dbReference type="PANTHER" id="PTHR43167">
    <property type="entry name" value="PUTATIVE (AFU_ORTHOLOGUE AFUA_6G01830)-RELATED"/>
    <property type="match status" value="1"/>
</dbReference>
<reference evidence="6" key="2">
    <citation type="submission" date="2019-10" db="EMBL/GenBank/DDBJ databases">
        <authorList>
            <consortium name="NCBI Genome Project"/>
        </authorList>
    </citation>
    <scope>NUCLEOTIDE SEQUENCE</scope>
    <source>
        <strain evidence="6">NI907</strain>
    </source>
</reference>
<dbReference type="Gene3D" id="3.40.50.150">
    <property type="entry name" value="Vaccinia Virus protein VP39"/>
    <property type="match status" value="1"/>
</dbReference>
<organism evidence="5 6">
    <name type="scientific">Pyricularia grisea</name>
    <name type="common">Crabgrass-specific blast fungus</name>
    <name type="synonym">Magnaporthe grisea</name>
    <dbReference type="NCBI Taxonomy" id="148305"/>
    <lineage>
        <taxon>Eukaryota</taxon>
        <taxon>Fungi</taxon>
        <taxon>Dikarya</taxon>
        <taxon>Ascomycota</taxon>
        <taxon>Pezizomycotina</taxon>
        <taxon>Sordariomycetes</taxon>
        <taxon>Sordariomycetidae</taxon>
        <taxon>Magnaporthales</taxon>
        <taxon>Pyriculariaceae</taxon>
        <taxon>Pyricularia</taxon>
    </lineage>
</organism>
<protein>
    <recommendedName>
        <fullName evidence="7">O-methyltransferase-like protein</fullName>
    </recommendedName>
</protein>
<keyword evidence="1" id="KW-0489">Methyltransferase</keyword>
<dbReference type="RefSeq" id="XP_030976407.1">
    <property type="nucleotide sequence ID" value="XM_031131491.1"/>
</dbReference>
<evidence type="ECO:0000313" key="5">
    <source>
        <dbReference type="Proteomes" id="UP000515153"/>
    </source>
</evidence>
<dbReference type="GO" id="GO:0032259">
    <property type="term" value="P:methylation"/>
    <property type="evidence" value="ECO:0007669"/>
    <property type="project" value="UniProtKB-KW"/>
</dbReference>
<reference evidence="6" key="3">
    <citation type="submission" date="2025-08" db="UniProtKB">
        <authorList>
            <consortium name="RefSeq"/>
        </authorList>
    </citation>
    <scope>IDENTIFICATION</scope>
    <source>
        <strain evidence="6">NI907</strain>
    </source>
</reference>
<dbReference type="Pfam" id="PF13578">
    <property type="entry name" value="Methyltransf_24"/>
    <property type="match status" value="1"/>
</dbReference>